<dbReference type="Pfam" id="PF07887">
    <property type="entry name" value="Calmodulin_bind"/>
    <property type="match status" value="1"/>
</dbReference>
<proteinExistence type="predicted"/>
<dbReference type="GO" id="GO:0005886">
    <property type="term" value="C:plasma membrane"/>
    <property type="evidence" value="ECO:0007669"/>
    <property type="project" value="UniProtKB-SubCell"/>
</dbReference>
<evidence type="ECO:0000313" key="6">
    <source>
        <dbReference type="Proteomes" id="UP000197138"/>
    </source>
</evidence>
<keyword evidence="2" id="KW-0472">Membrane</keyword>
<evidence type="ECO:0000256" key="1">
    <source>
        <dbReference type="ARBA" id="ARBA00004236"/>
    </source>
</evidence>
<dbReference type="InterPro" id="IPR008271">
    <property type="entry name" value="Ser/Thr_kinase_AS"/>
</dbReference>
<sequence>MIIDISLIAGNHLPSQRCLQLQFVTRIPYLLVTGQEVKSEKGSPVHVFLVARITGNVVQDRLSTLNLTVSALEGDHDEESGNTWQREDFERNEITDVPLMTGNLQVTLKDGMGTLGDFCFNYSSDIARSGKFKLGVKTLTDECGGICICEGISNAFVVKDSNDARAPDATASQMHQSEDSQLESDQDSSLEDHRWLQVKEKLKEIPEKYVTRRHRVKWQLVLRSIPRANLDLHWMRSRWRHLFTLFLSSLSGDDTDLGEDKAGEFLKHTARQSTSPTKYNELVGLSNLSIGTSNYYSNTTGFLTTSSNARFLKAVVAGDAELDGRILTLKLKNSAFSELESATSNFRPDVLLGEGGFWKVYTGWVDEKTLAPSRWGSGILVAVKKLNPESIEGFNEWQAEMKFVGGLSHPNIVRLLGYCWKDKESFLVSEFMQKGSLDNHLFRRNPSIQPLSWEKRLKIAIGAARGLTFLHGSEKQVIYRDFKTSNIFIDSVSLRYLMACCIFSEWDKEL</sequence>
<gene>
    <name evidence="5" type="ORF">CDL15_Pgr020924</name>
</gene>
<feature type="region of interest" description="Disordered" evidence="3">
    <location>
        <begin position="167"/>
        <end position="191"/>
    </location>
</feature>
<dbReference type="PROSITE" id="PS50011">
    <property type="entry name" value="PROTEIN_KINASE_DOM"/>
    <property type="match status" value="1"/>
</dbReference>
<comment type="subcellular location">
    <subcellularLocation>
        <location evidence="1">Cell membrane</location>
    </subcellularLocation>
</comment>
<comment type="caution">
    <text evidence="5">The sequence shown here is derived from an EMBL/GenBank/DDBJ whole genome shotgun (WGS) entry which is preliminary data.</text>
</comment>
<feature type="compositionally biased region" description="Acidic residues" evidence="3">
    <location>
        <begin position="180"/>
        <end position="189"/>
    </location>
</feature>
<evidence type="ECO:0000313" key="5">
    <source>
        <dbReference type="EMBL" id="OWM88970.1"/>
    </source>
</evidence>
<dbReference type="Gene3D" id="3.30.200.20">
    <property type="entry name" value="Phosphorylase Kinase, domain 1"/>
    <property type="match status" value="1"/>
</dbReference>
<evidence type="ECO:0000256" key="2">
    <source>
        <dbReference type="ARBA" id="ARBA00022475"/>
    </source>
</evidence>
<reference evidence="6" key="1">
    <citation type="journal article" date="2017" name="Plant J.">
        <title>The pomegranate (Punica granatum L.) genome and the genomics of punicalagin biosynthesis.</title>
        <authorList>
            <person name="Qin G."/>
            <person name="Xu C."/>
            <person name="Ming R."/>
            <person name="Tang H."/>
            <person name="Guyot R."/>
            <person name="Kramer E.M."/>
            <person name="Hu Y."/>
            <person name="Yi X."/>
            <person name="Qi Y."/>
            <person name="Xu X."/>
            <person name="Gao Z."/>
            <person name="Pan H."/>
            <person name="Jian J."/>
            <person name="Tian Y."/>
            <person name="Yue Z."/>
            <person name="Xu Y."/>
        </authorList>
    </citation>
    <scope>NUCLEOTIDE SEQUENCE [LARGE SCALE GENOMIC DNA]</scope>
    <source>
        <strain evidence="6">cv. Dabenzi</strain>
    </source>
</reference>
<keyword evidence="2" id="KW-1003">Cell membrane</keyword>
<accession>A0A218XVV2</accession>
<dbReference type="InterPro" id="IPR050823">
    <property type="entry name" value="Plant_Ser_Thr_Prot_Kinase"/>
</dbReference>
<dbReference type="InterPro" id="IPR000719">
    <property type="entry name" value="Prot_kinase_dom"/>
</dbReference>
<dbReference type="GO" id="GO:0005524">
    <property type="term" value="F:ATP binding"/>
    <property type="evidence" value="ECO:0007669"/>
    <property type="project" value="InterPro"/>
</dbReference>
<dbReference type="Pfam" id="PF07714">
    <property type="entry name" value="PK_Tyr_Ser-Thr"/>
    <property type="match status" value="1"/>
</dbReference>
<organism evidence="5 6">
    <name type="scientific">Punica granatum</name>
    <name type="common">Pomegranate</name>
    <dbReference type="NCBI Taxonomy" id="22663"/>
    <lineage>
        <taxon>Eukaryota</taxon>
        <taxon>Viridiplantae</taxon>
        <taxon>Streptophyta</taxon>
        <taxon>Embryophyta</taxon>
        <taxon>Tracheophyta</taxon>
        <taxon>Spermatophyta</taxon>
        <taxon>Magnoliopsida</taxon>
        <taxon>eudicotyledons</taxon>
        <taxon>Gunneridae</taxon>
        <taxon>Pentapetalae</taxon>
        <taxon>rosids</taxon>
        <taxon>malvids</taxon>
        <taxon>Myrtales</taxon>
        <taxon>Lythraceae</taxon>
        <taxon>Punica</taxon>
    </lineage>
</organism>
<dbReference type="InterPro" id="IPR011009">
    <property type="entry name" value="Kinase-like_dom_sf"/>
</dbReference>
<dbReference type="GO" id="GO:0004672">
    <property type="term" value="F:protein kinase activity"/>
    <property type="evidence" value="ECO:0007669"/>
    <property type="project" value="InterPro"/>
</dbReference>
<evidence type="ECO:0000259" key="4">
    <source>
        <dbReference type="PROSITE" id="PS50011"/>
    </source>
</evidence>
<dbReference type="Gene3D" id="1.10.510.10">
    <property type="entry name" value="Transferase(Phosphotransferase) domain 1"/>
    <property type="match status" value="1"/>
</dbReference>
<dbReference type="PROSITE" id="PS00108">
    <property type="entry name" value="PROTEIN_KINASE_ST"/>
    <property type="match status" value="1"/>
</dbReference>
<dbReference type="AlphaFoldDB" id="A0A218XVV2"/>
<dbReference type="Proteomes" id="UP000197138">
    <property type="component" value="Unassembled WGS sequence"/>
</dbReference>
<evidence type="ECO:0000256" key="3">
    <source>
        <dbReference type="SAM" id="MobiDB-lite"/>
    </source>
</evidence>
<name>A0A218XVV2_PUNGR</name>
<dbReference type="InterPro" id="IPR046831">
    <property type="entry name" value="Calmodulin_bind_N"/>
</dbReference>
<dbReference type="PANTHER" id="PTHR45621">
    <property type="entry name" value="OS01G0588500 PROTEIN-RELATED"/>
    <property type="match status" value="1"/>
</dbReference>
<protein>
    <recommendedName>
        <fullName evidence="4">Protein kinase domain-containing protein</fullName>
    </recommendedName>
</protein>
<dbReference type="EMBL" id="MTKT01000785">
    <property type="protein sequence ID" value="OWM88970.1"/>
    <property type="molecule type" value="Genomic_DNA"/>
</dbReference>
<dbReference type="InterPro" id="IPR001245">
    <property type="entry name" value="Ser-Thr/Tyr_kinase_cat_dom"/>
</dbReference>
<feature type="domain" description="Protein kinase" evidence="4">
    <location>
        <begin position="346"/>
        <end position="510"/>
    </location>
</feature>
<dbReference type="SUPFAM" id="SSF56112">
    <property type="entry name" value="Protein kinase-like (PK-like)"/>
    <property type="match status" value="1"/>
</dbReference>